<feature type="transmembrane region" description="Helical" evidence="7">
    <location>
        <begin position="84"/>
        <end position="105"/>
    </location>
</feature>
<keyword evidence="2 7" id="KW-0812">Transmembrane</keyword>
<keyword evidence="4" id="KW-0560">Oxidoreductase</keyword>
<evidence type="ECO:0000256" key="6">
    <source>
        <dbReference type="ARBA" id="ARBA00023136"/>
    </source>
</evidence>
<evidence type="ECO:0000259" key="8">
    <source>
        <dbReference type="Pfam" id="PF04116"/>
    </source>
</evidence>
<evidence type="ECO:0000313" key="9">
    <source>
        <dbReference type="EMBL" id="CAA6827702.1"/>
    </source>
</evidence>
<keyword evidence="3 7" id="KW-1133">Transmembrane helix</keyword>
<protein>
    <submittedName>
        <fullName evidence="9">Sterol desaturase</fullName>
    </submittedName>
</protein>
<dbReference type="GO" id="GO:0008610">
    <property type="term" value="P:lipid biosynthetic process"/>
    <property type="evidence" value="ECO:0007669"/>
    <property type="project" value="InterPro"/>
</dbReference>
<dbReference type="GO" id="GO:0012505">
    <property type="term" value="C:endomembrane system"/>
    <property type="evidence" value="ECO:0007669"/>
    <property type="project" value="UniProtKB-SubCell"/>
</dbReference>
<dbReference type="PANTHER" id="PTHR21624:SF1">
    <property type="entry name" value="ALKYLGLYCEROL MONOOXYGENASE"/>
    <property type="match status" value="1"/>
</dbReference>
<proteinExistence type="predicted"/>
<keyword evidence="6 7" id="KW-0472">Membrane</keyword>
<evidence type="ECO:0000256" key="1">
    <source>
        <dbReference type="ARBA" id="ARBA00004127"/>
    </source>
</evidence>
<name>A0A6S6UGZ3_9BACT</name>
<evidence type="ECO:0000256" key="4">
    <source>
        <dbReference type="ARBA" id="ARBA00023002"/>
    </source>
</evidence>
<dbReference type="GO" id="GO:0005506">
    <property type="term" value="F:iron ion binding"/>
    <property type="evidence" value="ECO:0007669"/>
    <property type="project" value="InterPro"/>
</dbReference>
<sequence length="308" mass="36303">MWEFIQPIINFDNPISYAIPFFVLLMGMEAYLNYKERSDNYQLKDSAASISMGLGSIFIDLITKSTALILFELIYVNYGLFNEALSGTILGWVLLFFLDDFTFYWHHRFSHQVRLLWAAHVNHHSSTHYNLSTALRQSWAELGYKYLWYLWLPLLGFPPLMILTQISISLIYQFWVHTKHIKRFPTFFEFLFNTPSHHRVHHAKNIIYLDRNHAGILIIWDRLFGTFMEEDPKEPVVYGITTNINTYNPLKIASHEFINLGKDIYKAPTFSDKLKYLLFPPGWSHDGSTMTADEMRVDWEQQKAKKDV</sequence>
<dbReference type="InterPro" id="IPR006694">
    <property type="entry name" value="Fatty_acid_hydroxylase"/>
</dbReference>
<evidence type="ECO:0000256" key="3">
    <source>
        <dbReference type="ARBA" id="ARBA00022989"/>
    </source>
</evidence>
<dbReference type="Pfam" id="PF04116">
    <property type="entry name" value="FA_hydroxylase"/>
    <property type="match status" value="1"/>
</dbReference>
<evidence type="ECO:0000256" key="2">
    <source>
        <dbReference type="ARBA" id="ARBA00022692"/>
    </source>
</evidence>
<feature type="transmembrane region" description="Helical" evidence="7">
    <location>
        <begin position="15"/>
        <end position="34"/>
    </location>
</feature>
<dbReference type="AlphaFoldDB" id="A0A6S6UGZ3"/>
<feature type="domain" description="Fatty acid hydroxylase" evidence="8">
    <location>
        <begin position="92"/>
        <end position="226"/>
    </location>
</feature>
<accession>A0A6S6UGZ3</accession>
<dbReference type="GO" id="GO:0050479">
    <property type="term" value="F:glyceryl-ether monooxygenase activity"/>
    <property type="evidence" value="ECO:0007669"/>
    <property type="project" value="TreeGrafter"/>
</dbReference>
<organism evidence="9">
    <name type="scientific">uncultured Aureispira sp</name>
    <dbReference type="NCBI Taxonomy" id="1331704"/>
    <lineage>
        <taxon>Bacteria</taxon>
        <taxon>Pseudomonadati</taxon>
        <taxon>Bacteroidota</taxon>
        <taxon>Saprospiria</taxon>
        <taxon>Saprospirales</taxon>
        <taxon>Saprospiraceae</taxon>
        <taxon>Aureispira</taxon>
        <taxon>environmental samples</taxon>
    </lineage>
</organism>
<keyword evidence="5" id="KW-0443">Lipid metabolism</keyword>
<evidence type="ECO:0000256" key="7">
    <source>
        <dbReference type="SAM" id="Phobius"/>
    </source>
</evidence>
<dbReference type="PANTHER" id="PTHR21624">
    <property type="entry name" value="STEROL DESATURASE-RELATED PROTEIN"/>
    <property type="match status" value="1"/>
</dbReference>
<dbReference type="GO" id="GO:0006643">
    <property type="term" value="P:membrane lipid metabolic process"/>
    <property type="evidence" value="ECO:0007669"/>
    <property type="project" value="TreeGrafter"/>
</dbReference>
<comment type="subcellular location">
    <subcellularLocation>
        <location evidence="1">Endomembrane system</location>
        <topology evidence="1">Multi-pass membrane protein</topology>
    </subcellularLocation>
</comment>
<dbReference type="EMBL" id="CACVAQ010000407">
    <property type="protein sequence ID" value="CAA6827702.1"/>
    <property type="molecule type" value="Genomic_DNA"/>
</dbReference>
<evidence type="ECO:0000256" key="5">
    <source>
        <dbReference type="ARBA" id="ARBA00023098"/>
    </source>
</evidence>
<gene>
    <name evidence="9" type="ORF">HELGO_WM21762</name>
</gene>
<reference evidence="9" key="1">
    <citation type="submission" date="2020-01" db="EMBL/GenBank/DDBJ databases">
        <authorList>
            <person name="Meier V. D."/>
            <person name="Meier V D."/>
        </authorList>
    </citation>
    <scope>NUCLEOTIDE SEQUENCE</scope>
    <source>
        <strain evidence="9">HLG_WM_MAG_10</strain>
    </source>
</reference>
<dbReference type="InterPro" id="IPR051689">
    <property type="entry name" value="Sterol_desaturase/TMEM195"/>
</dbReference>
<feature type="transmembrane region" description="Helical" evidence="7">
    <location>
        <begin position="146"/>
        <end position="175"/>
    </location>
</feature>
<dbReference type="GO" id="GO:0016020">
    <property type="term" value="C:membrane"/>
    <property type="evidence" value="ECO:0007669"/>
    <property type="project" value="GOC"/>
</dbReference>